<dbReference type="OrthoDB" id="9812260at2"/>
<dbReference type="Gene3D" id="3.30.450.40">
    <property type="match status" value="1"/>
</dbReference>
<dbReference type="RefSeq" id="WP_078706846.1">
    <property type="nucleotide sequence ID" value="NZ_FUXL01000002.1"/>
</dbReference>
<dbReference type="SUPFAM" id="SSF55781">
    <property type="entry name" value="GAF domain-like"/>
    <property type="match status" value="1"/>
</dbReference>
<dbReference type="PANTHER" id="PTHR46663:SF3">
    <property type="entry name" value="SLL0267 PROTEIN"/>
    <property type="match status" value="1"/>
</dbReference>
<dbReference type="NCBIfam" id="TIGR00229">
    <property type="entry name" value="sensory_box"/>
    <property type="match status" value="1"/>
</dbReference>
<keyword evidence="6" id="KW-1185">Reference proteome</keyword>
<protein>
    <submittedName>
        <fullName evidence="5">PAS domain S-box-containing protein/diguanylate cyclase (GGDEF) domain-containing protein</fullName>
    </submittedName>
</protein>
<name>A0A1T4MIZ8_9HYPH</name>
<dbReference type="PANTHER" id="PTHR46663">
    <property type="entry name" value="DIGUANYLATE CYCLASE DGCT-RELATED"/>
    <property type="match status" value="1"/>
</dbReference>
<feature type="domain" description="GGDEF" evidence="4">
    <location>
        <begin position="368"/>
        <end position="502"/>
    </location>
</feature>
<dbReference type="FunFam" id="3.30.70.270:FF:000001">
    <property type="entry name" value="Diguanylate cyclase domain protein"/>
    <property type="match status" value="1"/>
</dbReference>
<feature type="domain" description="PAC" evidence="3">
    <location>
        <begin position="118"/>
        <end position="170"/>
    </location>
</feature>
<dbReference type="Pfam" id="PF00990">
    <property type="entry name" value="GGDEF"/>
    <property type="match status" value="1"/>
</dbReference>
<dbReference type="CDD" id="cd01949">
    <property type="entry name" value="GGDEF"/>
    <property type="match status" value="1"/>
</dbReference>
<evidence type="ECO:0000256" key="1">
    <source>
        <dbReference type="SAM" id="MobiDB-lite"/>
    </source>
</evidence>
<dbReference type="InterPro" id="IPR052163">
    <property type="entry name" value="DGC-Regulatory_Protein"/>
</dbReference>
<dbReference type="AlphaFoldDB" id="A0A1T4MIZ8"/>
<dbReference type="InterPro" id="IPR003018">
    <property type="entry name" value="GAF"/>
</dbReference>
<evidence type="ECO:0000259" key="3">
    <source>
        <dbReference type="PROSITE" id="PS50113"/>
    </source>
</evidence>
<dbReference type="Pfam" id="PF08448">
    <property type="entry name" value="PAS_4"/>
    <property type="match status" value="1"/>
</dbReference>
<feature type="region of interest" description="Disordered" evidence="1">
    <location>
        <begin position="506"/>
        <end position="548"/>
    </location>
</feature>
<evidence type="ECO:0000313" key="5">
    <source>
        <dbReference type="EMBL" id="SJZ67009.1"/>
    </source>
</evidence>
<dbReference type="NCBIfam" id="TIGR00254">
    <property type="entry name" value="GGDEF"/>
    <property type="match status" value="1"/>
</dbReference>
<dbReference type="InterPro" id="IPR000014">
    <property type="entry name" value="PAS"/>
</dbReference>
<dbReference type="PROSITE" id="PS50112">
    <property type="entry name" value="PAS"/>
    <property type="match status" value="1"/>
</dbReference>
<dbReference type="InterPro" id="IPR029787">
    <property type="entry name" value="Nucleotide_cyclase"/>
</dbReference>
<accession>A0A1T4MIZ8</accession>
<gene>
    <name evidence="5" type="ORF">SAMN05428963_102143</name>
</gene>
<dbReference type="CDD" id="cd00130">
    <property type="entry name" value="PAS"/>
    <property type="match status" value="1"/>
</dbReference>
<dbReference type="STRING" id="1365950.SAMN05428963_102143"/>
<dbReference type="Gene3D" id="3.30.450.20">
    <property type="entry name" value="PAS domain"/>
    <property type="match status" value="1"/>
</dbReference>
<dbReference type="GO" id="GO:0003824">
    <property type="term" value="F:catalytic activity"/>
    <property type="evidence" value="ECO:0007669"/>
    <property type="project" value="UniProtKB-ARBA"/>
</dbReference>
<dbReference type="SUPFAM" id="SSF55073">
    <property type="entry name" value="Nucleotide cyclase"/>
    <property type="match status" value="1"/>
</dbReference>
<dbReference type="InterPro" id="IPR000700">
    <property type="entry name" value="PAS-assoc_C"/>
</dbReference>
<dbReference type="Gene3D" id="3.30.70.270">
    <property type="match status" value="1"/>
</dbReference>
<dbReference type="SUPFAM" id="SSF55785">
    <property type="entry name" value="PYP-like sensor domain (PAS domain)"/>
    <property type="match status" value="1"/>
</dbReference>
<feature type="domain" description="PAS" evidence="2">
    <location>
        <begin position="43"/>
        <end position="84"/>
    </location>
</feature>
<sequence>MSFGLKQSSPRALPRASAETLREEALRFQHDFNRQFAAVGEGERNHLSALLDHVPDHLFIKDANSRFVLANAALARDYGAARPEELVGKSDFDFHDRSRAETFFAIEQEIIRTGRARLDMDESIIRPDGSVQWLLTSKLPLRDDEGTVVGIVGVARDITERRQNDAARAGHARLLELILAGAGLDEILYNLALEVEGQLGDVRVAVMKVDPSGDCLRLSAAPSISLSYRRALDGIPVAIDAGACGSAAFRRDKVIIEDITTDPLSKPLREAAIRSGLRSCWATPILSAEGAALGTLNLYSDKVRRPSGREVQLISMATHIAGIAIERKCTEDRIQFMAHHDALTGLPNRILLDDRISQAIQHAHRRNRSATVAFLDLDHFKEINDSLGHRAGDHLLKIVARRITASLRSTDTVVRFGGDEFVILLPDLPRGGRASTATMHRIRAALAQPFDLDGMLYDVTCSIGTATYPDDGDNAETLLANADKAMYSAKHAGRNNVRRFRMKRPTPCERSADGQVTTADEAARSAGGPAKRIRTLRLPGGLPLSQRR</sequence>
<dbReference type="PROSITE" id="PS50887">
    <property type="entry name" value="GGDEF"/>
    <property type="match status" value="1"/>
</dbReference>
<proteinExistence type="predicted"/>
<dbReference type="SMART" id="SM00267">
    <property type="entry name" value="GGDEF"/>
    <property type="match status" value="1"/>
</dbReference>
<reference evidence="5 6" key="1">
    <citation type="submission" date="2017-02" db="EMBL/GenBank/DDBJ databases">
        <authorList>
            <person name="Peterson S.W."/>
        </authorList>
    </citation>
    <scope>NUCLEOTIDE SEQUENCE [LARGE SCALE GENOMIC DNA]</scope>
    <source>
        <strain evidence="5 6">USBA 369</strain>
    </source>
</reference>
<dbReference type="EMBL" id="FUXL01000002">
    <property type="protein sequence ID" value="SJZ67009.1"/>
    <property type="molecule type" value="Genomic_DNA"/>
</dbReference>
<dbReference type="Pfam" id="PF13185">
    <property type="entry name" value="GAF_2"/>
    <property type="match status" value="1"/>
</dbReference>
<dbReference type="SMART" id="SM00086">
    <property type="entry name" value="PAC"/>
    <property type="match status" value="1"/>
</dbReference>
<dbReference type="InterPro" id="IPR035965">
    <property type="entry name" value="PAS-like_dom_sf"/>
</dbReference>
<dbReference type="InterPro" id="IPR000160">
    <property type="entry name" value="GGDEF_dom"/>
</dbReference>
<dbReference type="Proteomes" id="UP000190135">
    <property type="component" value="Unassembled WGS sequence"/>
</dbReference>
<dbReference type="InterPro" id="IPR013656">
    <property type="entry name" value="PAS_4"/>
</dbReference>
<dbReference type="PROSITE" id="PS50113">
    <property type="entry name" value="PAC"/>
    <property type="match status" value="1"/>
</dbReference>
<organism evidence="5 6">
    <name type="scientific">Consotaella salsifontis</name>
    <dbReference type="NCBI Taxonomy" id="1365950"/>
    <lineage>
        <taxon>Bacteria</taxon>
        <taxon>Pseudomonadati</taxon>
        <taxon>Pseudomonadota</taxon>
        <taxon>Alphaproteobacteria</taxon>
        <taxon>Hyphomicrobiales</taxon>
        <taxon>Aurantimonadaceae</taxon>
        <taxon>Consotaella</taxon>
    </lineage>
</organism>
<evidence type="ECO:0000259" key="2">
    <source>
        <dbReference type="PROSITE" id="PS50112"/>
    </source>
</evidence>
<evidence type="ECO:0000313" key="6">
    <source>
        <dbReference type="Proteomes" id="UP000190135"/>
    </source>
</evidence>
<dbReference type="InterPro" id="IPR029016">
    <property type="entry name" value="GAF-like_dom_sf"/>
</dbReference>
<dbReference type="SMART" id="SM00065">
    <property type="entry name" value="GAF"/>
    <property type="match status" value="1"/>
</dbReference>
<dbReference type="InterPro" id="IPR001610">
    <property type="entry name" value="PAC"/>
</dbReference>
<evidence type="ECO:0000259" key="4">
    <source>
        <dbReference type="PROSITE" id="PS50887"/>
    </source>
</evidence>
<dbReference type="InterPro" id="IPR043128">
    <property type="entry name" value="Rev_trsase/Diguanyl_cyclase"/>
</dbReference>